<dbReference type="PROSITE" id="PS50975">
    <property type="entry name" value="ATP_GRASP"/>
    <property type="match status" value="1"/>
</dbReference>
<gene>
    <name evidence="6" type="ORF">IU470_25795</name>
</gene>
<reference evidence="6 7" key="1">
    <citation type="submission" date="2020-10" db="EMBL/GenBank/DDBJ databases">
        <title>Identification of Nocardia species via Next-generation sequencing and recognition of intraspecies genetic diversity.</title>
        <authorList>
            <person name="Li P."/>
            <person name="Li P."/>
            <person name="Lu B."/>
        </authorList>
    </citation>
    <scope>NUCLEOTIDE SEQUENCE [LARGE SCALE GENOMIC DNA]</scope>
    <source>
        <strain evidence="6 7">N-11</strain>
    </source>
</reference>
<evidence type="ECO:0000256" key="4">
    <source>
        <dbReference type="PROSITE-ProRule" id="PRU00409"/>
    </source>
</evidence>
<keyword evidence="1" id="KW-0436">Ligase</keyword>
<dbReference type="PANTHER" id="PTHR43585:SF2">
    <property type="entry name" value="ATP-GRASP ENZYME FSQD"/>
    <property type="match status" value="1"/>
</dbReference>
<accession>A0ABS0CDS7</accession>
<dbReference type="Gene3D" id="3.30.470.20">
    <property type="entry name" value="ATP-grasp fold, B domain"/>
    <property type="match status" value="1"/>
</dbReference>
<keyword evidence="2 4" id="KW-0547">Nucleotide-binding</keyword>
<comment type="caution">
    <text evidence="6">The sequence shown here is derived from an EMBL/GenBank/DDBJ whole genome shotgun (WGS) entry which is preliminary data.</text>
</comment>
<dbReference type="PANTHER" id="PTHR43585">
    <property type="entry name" value="FUMIPYRROLE BIOSYNTHESIS PROTEIN C"/>
    <property type="match status" value="1"/>
</dbReference>
<dbReference type="InterPro" id="IPR011761">
    <property type="entry name" value="ATP-grasp"/>
</dbReference>
<dbReference type="Proteomes" id="UP000807309">
    <property type="component" value="Unassembled WGS sequence"/>
</dbReference>
<dbReference type="InterPro" id="IPR052032">
    <property type="entry name" value="ATP-dep_AA_Ligase"/>
</dbReference>
<evidence type="ECO:0000256" key="1">
    <source>
        <dbReference type="ARBA" id="ARBA00022598"/>
    </source>
</evidence>
<feature type="domain" description="ATP-grasp" evidence="5">
    <location>
        <begin position="43"/>
        <end position="237"/>
    </location>
</feature>
<dbReference type="Gene3D" id="3.40.50.20">
    <property type="match status" value="1"/>
</dbReference>
<evidence type="ECO:0000256" key="2">
    <source>
        <dbReference type="ARBA" id="ARBA00022741"/>
    </source>
</evidence>
<protein>
    <recommendedName>
        <fullName evidence="5">ATP-grasp domain-containing protein</fullName>
    </recommendedName>
</protein>
<evidence type="ECO:0000313" key="7">
    <source>
        <dbReference type="Proteomes" id="UP000807309"/>
    </source>
</evidence>
<dbReference type="RefSeq" id="WP_195035412.1">
    <property type="nucleotide sequence ID" value="NZ_JADLRE010000023.1"/>
</dbReference>
<evidence type="ECO:0000256" key="3">
    <source>
        <dbReference type="ARBA" id="ARBA00022840"/>
    </source>
</evidence>
<name>A0ABS0CDS7_9NOCA</name>
<dbReference type="Gene3D" id="3.30.1490.20">
    <property type="entry name" value="ATP-grasp fold, A domain"/>
    <property type="match status" value="1"/>
</dbReference>
<proteinExistence type="predicted"/>
<dbReference type="EMBL" id="JADLRE010000023">
    <property type="protein sequence ID" value="MBF6228507.1"/>
    <property type="molecule type" value="Genomic_DNA"/>
</dbReference>
<organism evidence="6 7">
    <name type="scientific">Nocardia abscessus</name>
    <dbReference type="NCBI Taxonomy" id="120957"/>
    <lineage>
        <taxon>Bacteria</taxon>
        <taxon>Bacillati</taxon>
        <taxon>Actinomycetota</taxon>
        <taxon>Actinomycetes</taxon>
        <taxon>Mycobacteriales</taxon>
        <taxon>Nocardiaceae</taxon>
        <taxon>Nocardia</taxon>
    </lineage>
</organism>
<evidence type="ECO:0000313" key="6">
    <source>
        <dbReference type="EMBL" id="MBF6228507.1"/>
    </source>
</evidence>
<keyword evidence="3 4" id="KW-0067">ATP-binding</keyword>
<dbReference type="SUPFAM" id="SSF56059">
    <property type="entry name" value="Glutathione synthetase ATP-binding domain-like"/>
    <property type="match status" value="1"/>
</dbReference>
<evidence type="ECO:0000259" key="5">
    <source>
        <dbReference type="PROSITE" id="PS50975"/>
    </source>
</evidence>
<sequence length="339" mass="36638">MPVGVLGLFENSVIPAAMIRDRWNVPGVNLETAIRFRNKIAMKEALRGTSIRVPRFWKVGRDTSPEVIEQIAATLPGRVVMKPIDQAASVGVQVFADGAEFARYARERSVPGDVDVEEFIEGQICMFDGIVRDGVIRFFSASKYLNSVFDYRTASAPVAVVTLDDPNLIERSMSFTQAVLTTLGLHDSSFHLEAFVTATDEFVFLEAACRFGGAGISAQLKSVYGVDIADESIRACLGEPSRLTGRQTMLDRAGVGASGFIWLALEEQRPCVVKQIHGLDVLPDSVLSSDIPNIGQLLNGSVGVWPSSGKFMLAGPSTSAVEADMTAIADSYRVDLAIT</sequence>
<dbReference type="InterPro" id="IPR013815">
    <property type="entry name" value="ATP_grasp_subdomain_1"/>
</dbReference>
<keyword evidence="7" id="KW-1185">Reference proteome</keyword>